<keyword evidence="3" id="KW-0963">Cytoplasm</keyword>
<evidence type="ECO:0000256" key="8">
    <source>
        <dbReference type="ARBA" id="ARBA00029552"/>
    </source>
</evidence>
<organism evidence="9 10">
    <name type="scientific">Haematococcus lacustris</name>
    <name type="common">Green alga</name>
    <name type="synonym">Haematococcus pluvialis</name>
    <dbReference type="NCBI Taxonomy" id="44745"/>
    <lineage>
        <taxon>Eukaryota</taxon>
        <taxon>Viridiplantae</taxon>
        <taxon>Chlorophyta</taxon>
        <taxon>core chlorophytes</taxon>
        <taxon>Chlorophyceae</taxon>
        <taxon>CS clade</taxon>
        <taxon>Chlamydomonadales</taxon>
        <taxon>Haematococcaceae</taxon>
        <taxon>Haematococcus</taxon>
    </lineage>
</organism>
<keyword evidence="4" id="KW-0853">WD repeat</keyword>
<protein>
    <recommendedName>
        <fullName evidence="8">Cilia- and flagella-associated protein 52</fullName>
    </recommendedName>
</protein>
<evidence type="ECO:0000256" key="7">
    <source>
        <dbReference type="ARBA" id="ARBA00029456"/>
    </source>
</evidence>
<sequence>MYRVTYEPLTSKLTDELLQTSHAEKINDLSFPHEFSEVFATAGINFIRVWHLATCRELLRIAVPNLECNCIVFATDGKSIVSGWSDGKIRGFAPQSGKLLYTINDAHQKAVTAIACTSDSNKIISGGEEGM</sequence>
<dbReference type="GO" id="GO:0005930">
    <property type="term" value="C:axoneme"/>
    <property type="evidence" value="ECO:0007669"/>
    <property type="project" value="UniProtKB-ARBA"/>
</dbReference>
<comment type="similarity">
    <text evidence="7">Belongs to the CFAP52 family.</text>
</comment>
<evidence type="ECO:0000256" key="4">
    <source>
        <dbReference type="ARBA" id="ARBA00022574"/>
    </source>
</evidence>
<dbReference type="SMART" id="SM00320">
    <property type="entry name" value="WD40"/>
    <property type="match status" value="3"/>
</dbReference>
<dbReference type="Pfam" id="PF00400">
    <property type="entry name" value="WD40"/>
    <property type="match status" value="2"/>
</dbReference>
<proteinExistence type="inferred from homology"/>
<dbReference type="InterPro" id="IPR001680">
    <property type="entry name" value="WD40_rpt"/>
</dbReference>
<dbReference type="Gene3D" id="2.130.10.10">
    <property type="entry name" value="YVTN repeat-like/Quinoprotein amine dehydrogenase"/>
    <property type="match status" value="1"/>
</dbReference>
<name>A0A6A0A0H1_HAELA</name>
<feature type="non-terminal residue" evidence="9">
    <location>
        <position position="131"/>
    </location>
</feature>
<dbReference type="InterPro" id="IPR015943">
    <property type="entry name" value="WD40/YVTN_repeat-like_dom_sf"/>
</dbReference>
<evidence type="ECO:0000256" key="5">
    <source>
        <dbReference type="ARBA" id="ARBA00022737"/>
    </source>
</evidence>
<reference evidence="9 10" key="1">
    <citation type="submission" date="2020-02" db="EMBL/GenBank/DDBJ databases">
        <title>Draft genome sequence of Haematococcus lacustris strain NIES-144.</title>
        <authorList>
            <person name="Morimoto D."/>
            <person name="Nakagawa S."/>
            <person name="Yoshida T."/>
            <person name="Sawayama S."/>
        </authorList>
    </citation>
    <scope>NUCLEOTIDE SEQUENCE [LARGE SCALE GENOMIC DNA]</scope>
    <source>
        <strain evidence="9 10">NIES-144</strain>
    </source>
</reference>
<accession>A0A6A0A0H1</accession>
<keyword evidence="10" id="KW-1185">Reference proteome</keyword>
<feature type="non-terminal residue" evidence="9">
    <location>
        <position position="1"/>
    </location>
</feature>
<dbReference type="InterPro" id="IPR050630">
    <property type="entry name" value="WD_repeat_EMAP"/>
</dbReference>
<evidence type="ECO:0000256" key="6">
    <source>
        <dbReference type="ARBA" id="ARBA00022846"/>
    </source>
</evidence>
<evidence type="ECO:0000313" key="10">
    <source>
        <dbReference type="Proteomes" id="UP000485058"/>
    </source>
</evidence>
<keyword evidence="6" id="KW-0966">Cell projection</keyword>
<evidence type="ECO:0000313" key="9">
    <source>
        <dbReference type="EMBL" id="GFH24774.1"/>
    </source>
</evidence>
<dbReference type="EMBL" id="BLLF01002628">
    <property type="protein sequence ID" value="GFH24774.1"/>
    <property type="molecule type" value="Genomic_DNA"/>
</dbReference>
<dbReference type="SUPFAM" id="SSF117289">
    <property type="entry name" value="Nucleoporin domain"/>
    <property type="match status" value="1"/>
</dbReference>
<dbReference type="PANTHER" id="PTHR13720">
    <property type="entry name" value="WD-40 REPEAT PROTEIN"/>
    <property type="match status" value="1"/>
</dbReference>
<comment type="caution">
    <text evidence="9">The sequence shown here is derived from an EMBL/GenBank/DDBJ whole genome shotgun (WGS) entry which is preliminary data.</text>
</comment>
<evidence type="ECO:0000256" key="2">
    <source>
        <dbReference type="ARBA" id="ARBA00004496"/>
    </source>
</evidence>
<keyword evidence="6" id="KW-0282">Flagellum</keyword>
<gene>
    <name evidence="9" type="ORF">HaLaN_22628</name>
</gene>
<keyword evidence="6" id="KW-0969">Cilium</keyword>
<dbReference type="Proteomes" id="UP000485058">
    <property type="component" value="Unassembled WGS sequence"/>
</dbReference>
<dbReference type="PANTHER" id="PTHR13720:SF14">
    <property type="entry name" value="CILIA- AND FLAGELLA-ASSOCIATED PROTEIN 52"/>
    <property type="match status" value="1"/>
</dbReference>
<dbReference type="AlphaFoldDB" id="A0A6A0A0H1"/>
<keyword evidence="5" id="KW-0677">Repeat</keyword>
<evidence type="ECO:0000256" key="1">
    <source>
        <dbReference type="ARBA" id="ARBA00004230"/>
    </source>
</evidence>
<comment type="subcellular location">
    <subcellularLocation>
        <location evidence="1">Cell projection</location>
        <location evidence="1">Cilium</location>
        <location evidence="1">Flagellum</location>
    </subcellularLocation>
    <subcellularLocation>
        <location evidence="2">Cytoplasm</location>
    </subcellularLocation>
</comment>
<evidence type="ECO:0000256" key="3">
    <source>
        <dbReference type="ARBA" id="ARBA00022490"/>
    </source>
</evidence>
<dbReference type="GO" id="GO:0031514">
    <property type="term" value="C:motile cilium"/>
    <property type="evidence" value="ECO:0007669"/>
    <property type="project" value="UniProtKB-SubCell"/>
</dbReference>